<feature type="region of interest" description="Disordered" evidence="16">
    <location>
        <begin position="254"/>
        <end position="343"/>
    </location>
</feature>
<dbReference type="GO" id="GO:0090314">
    <property type="term" value="P:positive regulation of protein targeting to membrane"/>
    <property type="evidence" value="ECO:0007669"/>
    <property type="project" value="TreeGrafter"/>
</dbReference>
<dbReference type="Proteomes" id="UP000822369">
    <property type="component" value="Chromosome 4"/>
</dbReference>
<evidence type="ECO:0000259" key="17">
    <source>
        <dbReference type="PROSITE" id="PS50004"/>
    </source>
</evidence>
<evidence type="ECO:0000256" key="16">
    <source>
        <dbReference type="SAM" id="MobiDB-lite"/>
    </source>
</evidence>
<proteinExistence type="predicted"/>
<evidence type="ECO:0000256" key="13">
    <source>
        <dbReference type="ARBA" id="ARBA00023273"/>
    </source>
</evidence>
<evidence type="ECO:0000256" key="11">
    <source>
        <dbReference type="ARBA" id="ARBA00023121"/>
    </source>
</evidence>
<evidence type="ECO:0000256" key="8">
    <source>
        <dbReference type="ARBA" id="ARBA00022723"/>
    </source>
</evidence>
<dbReference type="GO" id="GO:0005509">
    <property type="term" value="F:calcium ion binding"/>
    <property type="evidence" value="ECO:0007669"/>
    <property type="project" value="TreeGrafter"/>
</dbReference>
<feature type="compositionally biased region" description="Low complexity" evidence="16">
    <location>
        <begin position="310"/>
        <end position="327"/>
    </location>
</feature>
<evidence type="ECO:0000256" key="3">
    <source>
        <dbReference type="ARBA" id="ARBA00004466"/>
    </source>
</evidence>
<keyword evidence="13" id="KW-0966">Cell projection</keyword>
<comment type="subcellular location">
    <subcellularLocation>
        <location evidence="2">Cell membrane</location>
    </subcellularLocation>
    <subcellularLocation>
        <location evidence="3">Cell projection</location>
        <location evidence="3">Ruffle</location>
    </subcellularLocation>
    <subcellularLocation>
        <location evidence="4">Cytoplasm</location>
        <location evidence="4">Cell cortex</location>
    </subcellularLocation>
    <subcellularLocation>
        <location evidence="1">Cytoplasmic vesicle membrane</location>
    </subcellularLocation>
</comment>
<keyword evidence="11" id="KW-0446">Lipid-binding</keyword>
<feature type="compositionally biased region" description="Basic and acidic residues" evidence="16">
    <location>
        <begin position="845"/>
        <end position="858"/>
    </location>
</feature>
<dbReference type="GO" id="GO:0005544">
    <property type="term" value="F:calcium-dependent phospholipid binding"/>
    <property type="evidence" value="ECO:0007669"/>
    <property type="project" value="InterPro"/>
</dbReference>
<evidence type="ECO:0000256" key="1">
    <source>
        <dbReference type="ARBA" id="ARBA00004156"/>
    </source>
</evidence>
<dbReference type="InterPro" id="IPR056430">
    <property type="entry name" value="C2CD5_YbjQ-like_dom"/>
</dbReference>
<keyword evidence="12" id="KW-0472">Membrane</keyword>
<keyword evidence="9" id="KW-0106">Calcium</keyword>
<dbReference type="SUPFAM" id="SSF49562">
    <property type="entry name" value="C2 domain (Calcium/lipid-binding domain, CaLB)"/>
    <property type="match status" value="1"/>
</dbReference>
<gene>
    <name evidence="18" type="primary">c2cd5</name>
    <name evidence="18" type="ORF">G4P62_012804</name>
</gene>
<evidence type="ECO:0000256" key="5">
    <source>
        <dbReference type="ARBA" id="ARBA00022448"/>
    </source>
</evidence>
<dbReference type="GO" id="GO:0072659">
    <property type="term" value="P:protein localization to plasma membrane"/>
    <property type="evidence" value="ECO:0007669"/>
    <property type="project" value="TreeGrafter"/>
</dbReference>
<evidence type="ECO:0000256" key="14">
    <source>
        <dbReference type="ARBA" id="ARBA00023329"/>
    </source>
</evidence>
<evidence type="ECO:0000256" key="7">
    <source>
        <dbReference type="ARBA" id="ARBA00022490"/>
    </source>
</evidence>
<accession>A0A9D2YPZ5</accession>
<comment type="caution">
    <text evidence="18">The sequence shown here is derived from an EMBL/GenBank/DDBJ whole genome shotgun (WGS) entry which is preliminary data.</text>
</comment>
<dbReference type="AlphaFoldDB" id="A0A9D2YPZ5"/>
<dbReference type="PANTHER" id="PTHR37412">
    <property type="entry name" value="C2 DOMAIN-CONTAINING PROTEIN 5"/>
    <property type="match status" value="1"/>
</dbReference>
<dbReference type="InterPro" id="IPR035892">
    <property type="entry name" value="C2_domain_sf"/>
</dbReference>
<keyword evidence="14" id="KW-0968">Cytoplasmic vesicle</keyword>
<dbReference type="CDD" id="cd08688">
    <property type="entry name" value="C2_KIAA0528-like"/>
    <property type="match status" value="1"/>
</dbReference>
<dbReference type="InterPro" id="IPR056431">
    <property type="entry name" value="C2CD5_YbjQ-rel_dom"/>
</dbReference>
<keyword evidence="8" id="KW-0479">Metal-binding</keyword>
<dbReference type="Pfam" id="PF00168">
    <property type="entry name" value="C2"/>
    <property type="match status" value="1"/>
</dbReference>
<dbReference type="PROSITE" id="PS50004">
    <property type="entry name" value="C2"/>
    <property type="match status" value="1"/>
</dbReference>
<dbReference type="Pfam" id="PF23128">
    <property type="entry name" value="YbjQ_4"/>
    <property type="match status" value="1"/>
</dbReference>
<dbReference type="GO" id="GO:0031340">
    <property type="term" value="P:positive regulation of vesicle fusion"/>
    <property type="evidence" value="ECO:0007669"/>
    <property type="project" value="TreeGrafter"/>
</dbReference>
<dbReference type="InterPro" id="IPR000008">
    <property type="entry name" value="C2_dom"/>
</dbReference>
<keyword evidence="6" id="KW-1003">Cell membrane</keyword>
<dbReference type="InterPro" id="IPR037785">
    <property type="entry name" value="C2_C2CD5"/>
</dbReference>
<evidence type="ECO:0000256" key="2">
    <source>
        <dbReference type="ARBA" id="ARBA00004236"/>
    </source>
</evidence>
<feature type="domain" description="C2" evidence="17">
    <location>
        <begin position="1"/>
        <end position="109"/>
    </location>
</feature>
<feature type="region of interest" description="Disordered" evidence="16">
    <location>
        <begin position="845"/>
        <end position="866"/>
    </location>
</feature>
<sequence>MPGKLKAKIVAGRHLPVMDRASDLTDAFVEVKFGNTTFKTDVCPKSLNPQWNSEWFKFEVDDEDLQDEPLQITVLDHDTYSANDAIGKVYIDIDPLLCTEAASIISGWFPIYDTIHGIRGEINVLVKVELFNDLNRFRQSSCGVKFFCTTSIPYSYRAVMVHGFVEELVVNEDPEYQWIDRIRTPRASNEARQRLISLMSGELQRKIGLKVLEMGGNAVVGYLQCFDLEGESGLVVRAIGTACTLEKFSSGSASITCPHPSTAPPSNACNSPKDGKELVFGEELPLSSGPPTPFRALPSSSSSPPPFSPSKPCSRQSSSSDTDLSLTPKTGMGSGGSAGKEAGPLKTLLRQQTQTTLEQREFPFFTLTSFPPGFLVHVGGVVSARSVKLLDRIHNPALGNARSYKLLDWNSVTADEPETRDAWWEEIRQEIKSHAKALGCHAVVGYSENTSICEEVCILSASGTAAILNPRYMREGCLDVGSIDHRFDDPSPPNCGFCHIPYDELNMPFPAQLAYCYQCRRQKVPDVLFTTIDLPAEAAVTGKGCLIQARLCRLKKKAQGEVNATAISNLLPFMEYELHTQLMNKLKLRSMNALFGLHIQISVGENMLLGLASATGVYLTALPAPGGIQIAGKTPGDLNNEQHVAAIQKRINDAIAKNKELYQINPPKLFALDPEVFCGTTMELTDEGVGSPIPEPRQRSRIFRSHSESSDELSELDLSHGKKDAFVLEIDDTDAVEDIHSLLTDAPPPAGFHSCSTETMPGIYNWTSGIQMFTSVRVLRLNNTNLTNQGLNKIFTDLCENLLKSFYFKLRSTVPCCLCHLNFTVAVPEEELVQVSVTAVAMTFDKDQNQEKPPEKATTKGGSETEDQLQFPLELSADSSSTSPQPSKISGVAENTIVSTRVSSLEHCSPLPEGRSRSLCSSRSFGVGSVTMVKMTPLSFLPGTRIIKYLGIINMFFIRETTSLREEGGVSGFLHSFIAEVFAMVRAHVAALGGNAVVSYSMKDCVLMENPNKNQAQCLINVSGDAVICVRETDQEQTTNTGQTCGTIDGAT</sequence>
<evidence type="ECO:0000256" key="6">
    <source>
        <dbReference type="ARBA" id="ARBA00022475"/>
    </source>
</evidence>
<evidence type="ECO:0000313" key="19">
    <source>
        <dbReference type="Proteomes" id="UP000822369"/>
    </source>
</evidence>
<dbReference type="InterPro" id="IPR035439">
    <property type="entry name" value="UPF0145_dom_sf"/>
</dbReference>
<dbReference type="InterPro" id="IPR057815">
    <property type="entry name" value="C2CD5_C"/>
</dbReference>
<name>A0A9D2YPZ5_NOTFU</name>
<dbReference type="GO" id="GO:0005938">
    <property type="term" value="C:cell cortex"/>
    <property type="evidence" value="ECO:0007669"/>
    <property type="project" value="UniProtKB-SubCell"/>
</dbReference>
<evidence type="ECO:0000256" key="15">
    <source>
        <dbReference type="ARBA" id="ARBA00068078"/>
    </source>
</evidence>
<keyword evidence="7" id="KW-0963">Cytoplasm</keyword>
<dbReference type="Pfam" id="PF23025">
    <property type="entry name" value="YbjQ_2"/>
    <property type="match status" value="3"/>
</dbReference>
<dbReference type="SUPFAM" id="SSF117782">
    <property type="entry name" value="YbjQ-like"/>
    <property type="match status" value="1"/>
</dbReference>
<dbReference type="OMA" id="TMFYLES"/>
<evidence type="ECO:0000256" key="9">
    <source>
        <dbReference type="ARBA" id="ARBA00022837"/>
    </source>
</evidence>
<dbReference type="GO" id="GO:0001726">
    <property type="term" value="C:ruffle"/>
    <property type="evidence" value="ECO:0007669"/>
    <property type="project" value="UniProtKB-SubCell"/>
</dbReference>
<dbReference type="GO" id="GO:0008286">
    <property type="term" value="P:insulin receptor signaling pathway"/>
    <property type="evidence" value="ECO:0007669"/>
    <property type="project" value="UniProtKB-ARBA"/>
</dbReference>
<dbReference type="Gene3D" id="2.60.40.150">
    <property type="entry name" value="C2 domain"/>
    <property type="match status" value="1"/>
</dbReference>
<evidence type="ECO:0000256" key="12">
    <source>
        <dbReference type="ARBA" id="ARBA00023136"/>
    </source>
</evidence>
<evidence type="ECO:0000256" key="4">
    <source>
        <dbReference type="ARBA" id="ARBA00004544"/>
    </source>
</evidence>
<protein>
    <recommendedName>
        <fullName evidence="15">C2 domain-containing protein 5</fullName>
    </recommendedName>
</protein>
<dbReference type="InterPro" id="IPR038983">
    <property type="entry name" value="C2CD5"/>
</dbReference>
<reference evidence="18" key="1">
    <citation type="submission" date="2020-03" db="EMBL/GenBank/DDBJ databases">
        <title>Intra-Species Differences in Population Size shape Life History and Genome Evolution.</title>
        <authorList>
            <person name="Willemsen D."/>
            <person name="Cui R."/>
            <person name="Valenzano D.R."/>
        </authorList>
    </citation>
    <scope>NUCLEOTIDE SEQUENCE</scope>
    <source>
        <strain evidence="18">GRZ</strain>
        <tissue evidence="18">Whole</tissue>
    </source>
</reference>
<dbReference type="GO" id="GO:0030659">
    <property type="term" value="C:cytoplasmic vesicle membrane"/>
    <property type="evidence" value="ECO:0007669"/>
    <property type="project" value="UniProtKB-SubCell"/>
</dbReference>
<keyword evidence="5" id="KW-0813">Transport</keyword>
<dbReference type="GO" id="GO:0010828">
    <property type="term" value="P:positive regulation of D-glucose transmembrane transport"/>
    <property type="evidence" value="ECO:0007669"/>
    <property type="project" value="TreeGrafter"/>
</dbReference>
<organism evidence="18 19">
    <name type="scientific">Nothobranchius furzeri</name>
    <name type="common">Turquoise killifish</name>
    <dbReference type="NCBI Taxonomy" id="105023"/>
    <lineage>
        <taxon>Eukaryota</taxon>
        <taxon>Metazoa</taxon>
        <taxon>Chordata</taxon>
        <taxon>Craniata</taxon>
        <taxon>Vertebrata</taxon>
        <taxon>Euteleostomi</taxon>
        <taxon>Actinopterygii</taxon>
        <taxon>Neopterygii</taxon>
        <taxon>Teleostei</taxon>
        <taxon>Neoteleostei</taxon>
        <taxon>Acanthomorphata</taxon>
        <taxon>Ovalentaria</taxon>
        <taxon>Atherinomorphae</taxon>
        <taxon>Cyprinodontiformes</taxon>
        <taxon>Nothobranchiidae</taxon>
        <taxon>Nothobranchius</taxon>
    </lineage>
</organism>
<keyword evidence="10" id="KW-0653">Protein transport</keyword>
<evidence type="ECO:0000256" key="10">
    <source>
        <dbReference type="ARBA" id="ARBA00022927"/>
    </source>
</evidence>
<dbReference type="FunFam" id="2.60.40.150:FF:000020">
    <property type="entry name" value="C2 calcium dependent domain containing 5"/>
    <property type="match status" value="1"/>
</dbReference>
<dbReference type="PANTHER" id="PTHR37412:SF2">
    <property type="entry name" value="C2 DOMAIN-CONTAINING PROTEIN 5"/>
    <property type="match status" value="1"/>
</dbReference>
<dbReference type="Pfam" id="PF23028">
    <property type="entry name" value="YbjQ_3"/>
    <property type="match status" value="1"/>
</dbReference>
<dbReference type="GO" id="GO:0005886">
    <property type="term" value="C:plasma membrane"/>
    <property type="evidence" value="ECO:0007669"/>
    <property type="project" value="UniProtKB-SubCell"/>
</dbReference>
<dbReference type="SMART" id="SM00239">
    <property type="entry name" value="C2"/>
    <property type="match status" value="1"/>
</dbReference>
<dbReference type="GO" id="GO:0065002">
    <property type="term" value="P:intracellular protein transmembrane transport"/>
    <property type="evidence" value="ECO:0007669"/>
    <property type="project" value="TreeGrafter"/>
</dbReference>
<dbReference type="EMBL" id="JAAVVJ010000004">
    <property type="protein sequence ID" value="KAF7224541.1"/>
    <property type="molecule type" value="Genomic_DNA"/>
</dbReference>
<evidence type="ECO:0000313" key="18">
    <source>
        <dbReference type="EMBL" id="KAF7224541.1"/>
    </source>
</evidence>